<dbReference type="GO" id="GO:0016747">
    <property type="term" value="F:acyltransferase activity, transferring groups other than amino-acyl groups"/>
    <property type="evidence" value="ECO:0007669"/>
    <property type="project" value="InterPro"/>
</dbReference>
<protein>
    <submittedName>
        <fullName evidence="2">N-acetyltransferase</fullName>
    </submittedName>
</protein>
<dbReference type="PANTHER" id="PTHR43792">
    <property type="entry name" value="GNAT FAMILY, PUTATIVE (AFU_ORTHOLOGUE AFUA_3G00765)-RELATED-RELATED"/>
    <property type="match status" value="1"/>
</dbReference>
<evidence type="ECO:0000313" key="3">
    <source>
        <dbReference type="Proteomes" id="UP000264605"/>
    </source>
</evidence>
<dbReference type="RefSeq" id="WP_118844440.1">
    <property type="nucleotide sequence ID" value="NZ_CP032090.1"/>
</dbReference>
<reference evidence="2 3" key="1">
    <citation type="submission" date="2018-08" db="EMBL/GenBank/DDBJ databases">
        <title>Draft genome sequence of Pseudoalteromonas donghaensis HJ51.</title>
        <authorList>
            <person name="Oh J."/>
            <person name="Roh D."/>
        </authorList>
    </citation>
    <scope>NUCLEOTIDE SEQUENCE [LARGE SCALE GENOMIC DNA]</scope>
    <source>
        <strain evidence="2 3">HJ51</strain>
    </source>
</reference>
<dbReference type="Gene3D" id="3.40.630.30">
    <property type="match status" value="1"/>
</dbReference>
<organism evidence="2 3">
    <name type="scientific">Pseudoalteromonas lipolytica</name>
    <dbReference type="NCBI Taxonomy" id="570156"/>
    <lineage>
        <taxon>Bacteria</taxon>
        <taxon>Pseudomonadati</taxon>
        <taxon>Pseudomonadota</taxon>
        <taxon>Gammaproteobacteria</taxon>
        <taxon>Alteromonadales</taxon>
        <taxon>Pseudoalteromonadaceae</taxon>
        <taxon>Pseudoalteromonas</taxon>
    </lineage>
</organism>
<dbReference type="AlphaFoldDB" id="A0AAD0S138"/>
<dbReference type="InterPro" id="IPR000182">
    <property type="entry name" value="GNAT_dom"/>
</dbReference>
<dbReference type="PANTHER" id="PTHR43792:SF1">
    <property type="entry name" value="N-ACETYLTRANSFERASE DOMAIN-CONTAINING PROTEIN"/>
    <property type="match status" value="1"/>
</dbReference>
<dbReference type="KEGG" id="pdj:D0907_10710"/>
<evidence type="ECO:0000259" key="1">
    <source>
        <dbReference type="PROSITE" id="PS51186"/>
    </source>
</evidence>
<feature type="domain" description="N-acetyltransferase" evidence="1">
    <location>
        <begin position="9"/>
        <end position="178"/>
    </location>
</feature>
<name>A0AAD0S138_9GAMM</name>
<evidence type="ECO:0000313" key="2">
    <source>
        <dbReference type="EMBL" id="AXV65698.1"/>
    </source>
</evidence>
<dbReference type="InterPro" id="IPR051531">
    <property type="entry name" value="N-acetyltransferase"/>
</dbReference>
<gene>
    <name evidence="2" type="ORF">D0907_10710</name>
</gene>
<dbReference type="GeneID" id="99505935"/>
<accession>A0AAD0S138</accession>
<dbReference type="PROSITE" id="PS51186">
    <property type="entry name" value="GNAT"/>
    <property type="match status" value="1"/>
</dbReference>
<dbReference type="InterPro" id="IPR016181">
    <property type="entry name" value="Acyl_CoA_acyltransferase"/>
</dbReference>
<dbReference type="SUPFAM" id="SSF55729">
    <property type="entry name" value="Acyl-CoA N-acyltransferases (Nat)"/>
    <property type="match status" value="1"/>
</dbReference>
<dbReference type="Pfam" id="PF13302">
    <property type="entry name" value="Acetyltransf_3"/>
    <property type="match status" value="1"/>
</dbReference>
<sequence length="186" mass="21355">MNIARTTRLSFRLMDENDAELLYELDNDPQVMKYLTRGKVSTMQTIKNTFIPRLNAFRNEQKGWGLWQVCVTDNNMFIGWVLVRPMGFFDKPDYSDLEIGWRFKRVSWGQGYASEAALSVALAVSQHLEVKTLSATALKDNLASISVMKKLGLKFIKEYLHQDEHGELPAVLYSCPKTELTSLKRN</sequence>
<dbReference type="EMBL" id="CP032090">
    <property type="protein sequence ID" value="AXV65698.1"/>
    <property type="molecule type" value="Genomic_DNA"/>
</dbReference>
<dbReference type="Proteomes" id="UP000264605">
    <property type="component" value="Chromosome"/>
</dbReference>
<proteinExistence type="predicted"/>